<accession>A0AAD7HTU7</accession>
<protein>
    <submittedName>
        <fullName evidence="1">Uncharacterized protein</fullName>
    </submittedName>
</protein>
<evidence type="ECO:0000313" key="1">
    <source>
        <dbReference type="EMBL" id="KAJ7728220.1"/>
    </source>
</evidence>
<organism evidence="1 2">
    <name type="scientific">Mycena metata</name>
    <dbReference type="NCBI Taxonomy" id="1033252"/>
    <lineage>
        <taxon>Eukaryota</taxon>
        <taxon>Fungi</taxon>
        <taxon>Dikarya</taxon>
        <taxon>Basidiomycota</taxon>
        <taxon>Agaricomycotina</taxon>
        <taxon>Agaricomycetes</taxon>
        <taxon>Agaricomycetidae</taxon>
        <taxon>Agaricales</taxon>
        <taxon>Marasmiineae</taxon>
        <taxon>Mycenaceae</taxon>
        <taxon>Mycena</taxon>
    </lineage>
</organism>
<gene>
    <name evidence="1" type="ORF">B0H16DRAFT_1470592</name>
</gene>
<keyword evidence="2" id="KW-1185">Reference proteome</keyword>
<dbReference type="AlphaFoldDB" id="A0AAD7HTU7"/>
<name>A0AAD7HTU7_9AGAR</name>
<comment type="caution">
    <text evidence="1">The sequence shown here is derived from an EMBL/GenBank/DDBJ whole genome shotgun (WGS) entry which is preliminary data.</text>
</comment>
<dbReference type="Proteomes" id="UP001215598">
    <property type="component" value="Unassembled WGS sequence"/>
</dbReference>
<reference evidence="1" key="1">
    <citation type="submission" date="2023-03" db="EMBL/GenBank/DDBJ databases">
        <title>Massive genome expansion in bonnet fungi (Mycena s.s.) driven by repeated elements and novel gene families across ecological guilds.</title>
        <authorList>
            <consortium name="Lawrence Berkeley National Laboratory"/>
            <person name="Harder C.B."/>
            <person name="Miyauchi S."/>
            <person name="Viragh M."/>
            <person name="Kuo A."/>
            <person name="Thoen E."/>
            <person name="Andreopoulos B."/>
            <person name="Lu D."/>
            <person name="Skrede I."/>
            <person name="Drula E."/>
            <person name="Henrissat B."/>
            <person name="Morin E."/>
            <person name="Kohler A."/>
            <person name="Barry K."/>
            <person name="LaButti K."/>
            <person name="Morin E."/>
            <person name="Salamov A."/>
            <person name="Lipzen A."/>
            <person name="Mereny Z."/>
            <person name="Hegedus B."/>
            <person name="Baldrian P."/>
            <person name="Stursova M."/>
            <person name="Weitz H."/>
            <person name="Taylor A."/>
            <person name="Grigoriev I.V."/>
            <person name="Nagy L.G."/>
            <person name="Martin F."/>
            <person name="Kauserud H."/>
        </authorList>
    </citation>
    <scope>NUCLEOTIDE SEQUENCE</scope>
    <source>
        <strain evidence="1">CBHHK182m</strain>
    </source>
</reference>
<proteinExistence type="predicted"/>
<sequence length="279" mass="30937">MTTECCTVSIGLTDVVAFYIDSARRKEHTSRRWSTGVGSRKDYGSGLRWTVDGGIGENQAAQKELTMRQTLNVRRRIELRVGALLLGGKSGNYDKKEGMVQQYESEITPNDTAGNDLQNKRDTTQIREVPQQRRDGAVYVSVGETDGHNAPSNARTPRTRIDDAVALTQRSLWGVGKWQGTRGAGNVRAQRDRLSVHGKVFLQREQYETKIGKEGKERNILTATDNDEGPFDNSPRRFHVGDAVKASQTGSAACAASLNRVSFRHKSLVVFEFHKSLVG</sequence>
<dbReference type="EMBL" id="JARKIB010000174">
    <property type="protein sequence ID" value="KAJ7728220.1"/>
    <property type="molecule type" value="Genomic_DNA"/>
</dbReference>
<evidence type="ECO:0000313" key="2">
    <source>
        <dbReference type="Proteomes" id="UP001215598"/>
    </source>
</evidence>